<dbReference type="AlphaFoldDB" id="A0A0F9N1R4"/>
<accession>A0A0F9N1R4</accession>
<evidence type="ECO:0000313" key="2">
    <source>
        <dbReference type="EMBL" id="KKN05702.1"/>
    </source>
</evidence>
<gene>
    <name evidence="2" type="ORF">LCGC14_1084670</name>
</gene>
<dbReference type="EMBL" id="LAZR01004772">
    <property type="protein sequence ID" value="KKN05702.1"/>
    <property type="molecule type" value="Genomic_DNA"/>
</dbReference>
<dbReference type="InterPro" id="IPR007160">
    <property type="entry name" value="DUF362"/>
</dbReference>
<evidence type="ECO:0000259" key="1">
    <source>
        <dbReference type="Pfam" id="PF04015"/>
    </source>
</evidence>
<sequence>MTISQHLFGKTTIAKLSDSYKLNQILVDPWFESETIIIKPNWVSTMPGHFTSLKTLRLLIENLDSKIVVTESSTHVFNEPLEDGLNFIAEGKERNWKWLLAGHGWKWLIRNPNWDWFKRDGHWDHLKKGVKNFLDQNGFTDLFKELNVDYINVTDEIWSGRIADQTEIKNAVGKYFKPVQIDKLYNMVPKKLYNLRGSMFISLAKLKHYASFTLKNIFGMIPDPLRPWWHGTKDVLLPRSIIGINKIYHSLFNVYGICEALNTRSIFHPEGKFKDEYSGLRYKIITDEGFISFGRDLVSLDVILGNLGGFDPKSFHPYINLAEEELGNYDKEALKESKLKLTSWL</sequence>
<name>A0A0F9N1R4_9ZZZZ</name>
<proteinExistence type="predicted"/>
<organism evidence="2">
    <name type="scientific">marine sediment metagenome</name>
    <dbReference type="NCBI Taxonomy" id="412755"/>
    <lineage>
        <taxon>unclassified sequences</taxon>
        <taxon>metagenomes</taxon>
        <taxon>ecological metagenomes</taxon>
    </lineage>
</organism>
<dbReference type="Pfam" id="PF04015">
    <property type="entry name" value="DUF362"/>
    <property type="match status" value="1"/>
</dbReference>
<reference evidence="2" key="1">
    <citation type="journal article" date="2015" name="Nature">
        <title>Complex archaea that bridge the gap between prokaryotes and eukaryotes.</title>
        <authorList>
            <person name="Spang A."/>
            <person name="Saw J.H."/>
            <person name="Jorgensen S.L."/>
            <person name="Zaremba-Niedzwiedzka K."/>
            <person name="Martijn J."/>
            <person name="Lind A.E."/>
            <person name="van Eijk R."/>
            <person name="Schleper C."/>
            <person name="Guy L."/>
            <person name="Ettema T.J."/>
        </authorList>
    </citation>
    <scope>NUCLEOTIDE SEQUENCE</scope>
</reference>
<protein>
    <recommendedName>
        <fullName evidence="1">DUF362 domain-containing protein</fullName>
    </recommendedName>
</protein>
<comment type="caution">
    <text evidence="2">The sequence shown here is derived from an EMBL/GenBank/DDBJ whole genome shotgun (WGS) entry which is preliminary data.</text>
</comment>
<feature type="domain" description="DUF362" evidence="1">
    <location>
        <begin position="36"/>
        <end position="261"/>
    </location>
</feature>